<dbReference type="GO" id="GO:0004143">
    <property type="term" value="F:ATP-dependent diacylglycerol kinase activity"/>
    <property type="evidence" value="ECO:0007669"/>
    <property type="project" value="InterPro"/>
</dbReference>
<evidence type="ECO:0000256" key="1">
    <source>
        <dbReference type="ARBA" id="ARBA00022679"/>
    </source>
</evidence>
<comment type="caution">
    <text evidence="6">The sequence shown here is derived from an EMBL/GenBank/DDBJ whole genome shotgun (WGS) entry which is preliminary data.</text>
</comment>
<dbReference type="AlphaFoldDB" id="A0A8X6YQV2"/>
<dbReference type="GO" id="GO:0016020">
    <property type="term" value="C:membrane"/>
    <property type="evidence" value="ECO:0007669"/>
    <property type="project" value="TreeGrafter"/>
</dbReference>
<sequence>HDDGPLEVMGVYSSFHIAQLQIGMSEPLRLGQARSIKLKLLERIPLQIDGEPWEQAPSEIVITHHNQATMLSNSH</sequence>
<dbReference type="InterPro" id="IPR016064">
    <property type="entry name" value="NAD/diacylglycerol_kinase_sf"/>
</dbReference>
<evidence type="ECO:0000313" key="6">
    <source>
        <dbReference type="EMBL" id="GFY75360.1"/>
    </source>
</evidence>
<dbReference type="PANTHER" id="PTHR11255">
    <property type="entry name" value="DIACYLGLYCEROL KINASE"/>
    <property type="match status" value="1"/>
</dbReference>
<dbReference type="Proteomes" id="UP000886998">
    <property type="component" value="Unassembled WGS sequence"/>
</dbReference>
<keyword evidence="3 6" id="KW-0418">Kinase</keyword>
<dbReference type="GO" id="GO:0005524">
    <property type="term" value="F:ATP binding"/>
    <property type="evidence" value="ECO:0007669"/>
    <property type="project" value="UniProtKB-KW"/>
</dbReference>
<keyword evidence="2" id="KW-0547">Nucleotide-binding</keyword>
<dbReference type="Gene3D" id="2.60.200.40">
    <property type="match status" value="1"/>
</dbReference>
<proteinExistence type="predicted"/>
<reference evidence="6" key="1">
    <citation type="submission" date="2020-08" db="EMBL/GenBank/DDBJ databases">
        <title>Multicomponent nature underlies the extraordinary mechanical properties of spider dragline silk.</title>
        <authorList>
            <person name="Kono N."/>
            <person name="Nakamura H."/>
            <person name="Mori M."/>
            <person name="Yoshida Y."/>
            <person name="Ohtoshi R."/>
            <person name="Malay A.D."/>
            <person name="Moran D.A.P."/>
            <person name="Tomita M."/>
            <person name="Numata K."/>
            <person name="Arakawa K."/>
        </authorList>
    </citation>
    <scope>NUCLEOTIDE SEQUENCE</scope>
</reference>
<dbReference type="EMBL" id="BMAV01021333">
    <property type="protein sequence ID" value="GFY75360.1"/>
    <property type="molecule type" value="Genomic_DNA"/>
</dbReference>
<dbReference type="SUPFAM" id="SSF111331">
    <property type="entry name" value="NAD kinase/diacylglycerol kinase-like"/>
    <property type="match status" value="1"/>
</dbReference>
<evidence type="ECO:0000259" key="5">
    <source>
        <dbReference type="Pfam" id="PF00609"/>
    </source>
</evidence>
<dbReference type="InterPro" id="IPR037607">
    <property type="entry name" value="DGK"/>
</dbReference>
<evidence type="ECO:0000256" key="4">
    <source>
        <dbReference type="ARBA" id="ARBA00022840"/>
    </source>
</evidence>
<keyword evidence="1" id="KW-0808">Transferase</keyword>
<name>A0A8X6YQV2_9ARAC</name>
<keyword evidence="7" id="KW-1185">Reference proteome</keyword>
<dbReference type="GO" id="GO:0007200">
    <property type="term" value="P:phospholipase C-activating G protein-coupled receptor signaling pathway"/>
    <property type="evidence" value="ECO:0007669"/>
    <property type="project" value="InterPro"/>
</dbReference>
<dbReference type="OrthoDB" id="242257at2759"/>
<dbReference type="PANTHER" id="PTHR11255:SF118">
    <property type="entry name" value="DIACYLGLYCEROL KINASE EPSILON"/>
    <property type="match status" value="1"/>
</dbReference>
<feature type="non-terminal residue" evidence="6">
    <location>
        <position position="1"/>
    </location>
</feature>
<protein>
    <submittedName>
        <fullName evidence="6">Diacylglycerol kinase epsilon</fullName>
    </submittedName>
</protein>
<dbReference type="InterPro" id="IPR000756">
    <property type="entry name" value="Diacylglycerol_kin_accessory"/>
</dbReference>
<feature type="domain" description="Diacylglycerol kinase accessory" evidence="5">
    <location>
        <begin position="1"/>
        <end position="52"/>
    </location>
</feature>
<keyword evidence="4" id="KW-0067">ATP-binding</keyword>
<organism evidence="6 7">
    <name type="scientific">Trichonephila inaurata madagascariensis</name>
    <dbReference type="NCBI Taxonomy" id="2747483"/>
    <lineage>
        <taxon>Eukaryota</taxon>
        <taxon>Metazoa</taxon>
        <taxon>Ecdysozoa</taxon>
        <taxon>Arthropoda</taxon>
        <taxon>Chelicerata</taxon>
        <taxon>Arachnida</taxon>
        <taxon>Araneae</taxon>
        <taxon>Araneomorphae</taxon>
        <taxon>Entelegynae</taxon>
        <taxon>Araneoidea</taxon>
        <taxon>Nephilidae</taxon>
        <taxon>Trichonephila</taxon>
        <taxon>Trichonephila inaurata</taxon>
    </lineage>
</organism>
<gene>
    <name evidence="6" type="primary">Dgke</name>
    <name evidence="6" type="ORF">TNIN_350151</name>
</gene>
<dbReference type="Pfam" id="PF00609">
    <property type="entry name" value="DAGK_acc"/>
    <property type="match status" value="1"/>
</dbReference>
<accession>A0A8X6YQV2</accession>
<evidence type="ECO:0000256" key="2">
    <source>
        <dbReference type="ARBA" id="ARBA00022741"/>
    </source>
</evidence>
<evidence type="ECO:0000256" key="3">
    <source>
        <dbReference type="ARBA" id="ARBA00022777"/>
    </source>
</evidence>
<evidence type="ECO:0000313" key="7">
    <source>
        <dbReference type="Proteomes" id="UP000886998"/>
    </source>
</evidence>